<dbReference type="AlphaFoldDB" id="A0A102JST1"/>
<gene>
    <name evidence="2" type="ORF">WI38_14915</name>
</gene>
<protein>
    <submittedName>
        <fullName evidence="2">Uncharacterized protein</fullName>
    </submittedName>
</protein>
<feature type="chain" id="PRO_5007112658" evidence="1">
    <location>
        <begin position="20"/>
        <end position="120"/>
    </location>
</feature>
<keyword evidence="1" id="KW-0732">Signal</keyword>
<reference evidence="2 3" key="1">
    <citation type="submission" date="2015-11" db="EMBL/GenBank/DDBJ databases">
        <title>Expanding the genomic diversity of Burkholderia species for the development of highly accurate diagnostics.</title>
        <authorList>
            <person name="Sahl J."/>
            <person name="Keim P."/>
            <person name="Wagner D."/>
        </authorList>
    </citation>
    <scope>NUCLEOTIDE SEQUENCE [LARGE SCALE GENOMIC DNA]</scope>
    <source>
        <strain evidence="2 3">RF32-BP4</strain>
    </source>
</reference>
<comment type="caution">
    <text evidence="2">The sequence shown here is derived from an EMBL/GenBank/DDBJ whole genome shotgun (WGS) entry which is preliminary data.</text>
</comment>
<sequence length="120" mass="11382">MPFPLLPLLPLPLPGLAPAPLPAPPLPPTPPLAYLPGAHADGSAAHAAACPATGTVTSSPPIAKGAASGIAFCATGNGAVKGGASSPDCPATGPMDAASCATAYEPQQQANAAAASKVAR</sequence>
<dbReference type="EMBL" id="LOTN01000027">
    <property type="protein sequence ID" value="KUZ90781.1"/>
    <property type="molecule type" value="Genomic_DNA"/>
</dbReference>
<name>A0A102JST1_9BURK</name>
<organism evidence="2 3">
    <name type="scientific">Burkholderia ubonensis</name>
    <dbReference type="NCBI Taxonomy" id="101571"/>
    <lineage>
        <taxon>Bacteria</taxon>
        <taxon>Pseudomonadati</taxon>
        <taxon>Pseudomonadota</taxon>
        <taxon>Betaproteobacteria</taxon>
        <taxon>Burkholderiales</taxon>
        <taxon>Burkholderiaceae</taxon>
        <taxon>Burkholderia</taxon>
        <taxon>Burkholderia cepacia complex</taxon>
    </lineage>
</organism>
<accession>A0A102JST1</accession>
<evidence type="ECO:0000313" key="3">
    <source>
        <dbReference type="Proteomes" id="UP000065521"/>
    </source>
</evidence>
<evidence type="ECO:0000256" key="1">
    <source>
        <dbReference type="SAM" id="SignalP"/>
    </source>
</evidence>
<dbReference type="Proteomes" id="UP000065521">
    <property type="component" value="Unassembled WGS sequence"/>
</dbReference>
<feature type="signal peptide" evidence="1">
    <location>
        <begin position="1"/>
        <end position="19"/>
    </location>
</feature>
<evidence type="ECO:0000313" key="2">
    <source>
        <dbReference type="EMBL" id="KUZ90781.1"/>
    </source>
</evidence>
<proteinExistence type="predicted"/>